<dbReference type="PANTHER" id="PTHR30414">
    <property type="entry name" value="MINICONDUCTANCE MECHANOSENSITIVE CHANNEL YBDG"/>
    <property type="match status" value="1"/>
</dbReference>
<evidence type="ECO:0000259" key="6">
    <source>
        <dbReference type="Pfam" id="PF00924"/>
    </source>
</evidence>
<feature type="domain" description="Mechanosensitive ion channel MscS C-terminal" evidence="7">
    <location>
        <begin position="127"/>
        <end position="187"/>
    </location>
</feature>
<dbReference type="GO" id="GO:0008381">
    <property type="term" value="F:mechanosensitive monoatomic ion channel activity"/>
    <property type="evidence" value="ECO:0007669"/>
    <property type="project" value="InterPro"/>
</dbReference>
<dbReference type="GO" id="GO:0012505">
    <property type="term" value="C:endomembrane system"/>
    <property type="evidence" value="ECO:0007669"/>
    <property type="project" value="UniProtKB-SubCell"/>
</dbReference>
<name>A0A3B1DTI5_9ZZZZ</name>
<dbReference type="GO" id="GO:0071470">
    <property type="term" value="P:cellular response to osmotic stress"/>
    <property type="evidence" value="ECO:0007669"/>
    <property type="project" value="InterPro"/>
</dbReference>
<dbReference type="Pfam" id="PF00924">
    <property type="entry name" value="MS_channel_2nd"/>
    <property type="match status" value="1"/>
</dbReference>
<accession>A0A3B1DTI5</accession>
<reference evidence="8" key="1">
    <citation type="submission" date="2018-06" db="EMBL/GenBank/DDBJ databases">
        <authorList>
            <person name="Zhirakovskaya E."/>
        </authorList>
    </citation>
    <scope>NUCLEOTIDE SEQUENCE</scope>
</reference>
<evidence type="ECO:0000256" key="2">
    <source>
        <dbReference type="ARBA" id="ARBA00008017"/>
    </source>
</evidence>
<gene>
    <name evidence="8" type="ORF">MNBD_PLANCTO02-1494</name>
</gene>
<comment type="subcellular location">
    <subcellularLocation>
        <location evidence="1">Endomembrane system</location>
        <topology evidence="1">Multi-pass membrane protein</topology>
    </subcellularLocation>
</comment>
<organism evidence="8">
    <name type="scientific">hydrothermal vent metagenome</name>
    <dbReference type="NCBI Taxonomy" id="652676"/>
    <lineage>
        <taxon>unclassified sequences</taxon>
        <taxon>metagenomes</taxon>
        <taxon>ecological metagenomes</taxon>
    </lineage>
</organism>
<evidence type="ECO:0000256" key="5">
    <source>
        <dbReference type="ARBA" id="ARBA00023136"/>
    </source>
</evidence>
<dbReference type="InterPro" id="IPR023408">
    <property type="entry name" value="MscS_beta-dom_sf"/>
</dbReference>
<keyword evidence="4" id="KW-1133">Transmembrane helix</keyword>
<evidence type="ECO:0000259" key="7">
    <source>
        <dbReference type="Pfam" id="PF21082"/>
    </source>
</evidence>
<dbReference type="EMBL" id="UOGL01000405">
    <property type="protein sequence ID" value="VAX40153.1"/>
    <property type="molecule type" value="Genomic_DNA"/>
</dbReference>
<evidence type="ECO:0000256" key="3">
    <source>
        <dbReference type="ARBA" id="ARBA00022692"/>
    </source>
</evidence>
<evidence type="ECO:0000256" key="4">
    <source>
        <dbReference type="ARBA" id="ARBA00022989"/>
    </source>
</evidence>
<protein>
    <submittedName>
        <fullName evidence="8">Small-conductance mechanosensitive channel</fullName>
    </submittedName>
</protein>
<sequence length="217" mass="25114">MPRYGADGDVLDISLTTIKVRNWDNTITTIPTYALISDSFKNWRGMQQSGGRRIKRSFQIDMNSVSFCNEEMLARFEKIDLLREYIQSKRVEIEKHNHSEKKDDLKLVNDRNLTNLGCFRAYLDAYLANHPQVNQKLTLIVRQLAPGAAGLPMEIYLFSKEKAWANYEAIQADIFDHILAVIAEFDLRLFQNPSGRDFQQLSEGQKNDIIREPKSQK</sequence>
<feature type="domain" description="Mechanosensitive ion channel MscS" evidence="6">
    <location>
        <begin position="5"/>
        <end position="44"/>
    </location>
</feature>
<evidence type="ECO:0000313" key="8">
    <source>
        <dbReference type="EMBL" id="VAX40153.1"/>
    </source>
</evidence>
<dbReference type="SUPFAM" id="SSF50182">
    <property type="entry name" value="Sm-like ribonucleoproteins"/>
    <property type="match status" value="1"/>
</dbReference>
<dbReference type="GO" id="GO:0005886">
    <property type="term" value="C:plasma membrane"/>
    <property type="evidence" value="ECO:0007669"/>
    <property type="project" value="TreeGrafter"/>
</dbReference>
<proteinExistence type="inferred from homology"/>
<dbReference type="InterPro" id="IPR049278">
    <property type="entry name" value="MS_channel_C"/>
</dbReference>
<evidence type="ECO:0000256" key="1">
    <source>
        <dbReference type="ARBA" id="ARBA00004127"/>
    </source>
</evidence>
<dbReference type="PANTHER" id="PTHR30414:SF0">
    <property type="entry name" value="MINICONDUCTANCE MECHANOSENSITIVE CHANNEL YBDG"/>
    <property type="match status" value="1"/>
</dbReference>
<keyword evidence="5" id="KW-0472">Membrane</keyword>
<dbReference type="Pfam" id="PF21082">
    <property type="entry name" value="MS_channel_3rd"/>
    <property type="match status" value="1"/>
</dbReference>
<dbReference type="InterPro" id="IPR030192">
    <property type="entry name" value="YbdG"/>
</dbReference>
<dbReference type="InterPro" id="IPR006685">
    <property type="entry name" value="MscS_channel_2nd"/>
</dbReference>
<comment type="similarity">
    <text evidence="2">Belongs to the MscS (TC 1.A.23) family.</text>
</comment>
<keyword evidence="3" id="KW-0812">Transmembrane</keyword>
<dbReference type="AlphaFoldDB" id="A0A3B1DTI5"/>
<dbReference type="Gene3D" id="2.30.30.60">
    <property type="match status" value="1"/>
</dbReference>
<dbReference type="InterPro" id="IPR010920">
    <property type="entry name" value="LSM_dom_sf"/>
</dbReference>